<dbReference type="Proteomes" id="UP000229323">
    <property type="component" value="Chromosome"/>
</dbReference>
<sequence>MEKQEFTLQVHYFMKDEECHSFNAITHNECERQLLNYIQAIANITNEKKLELVSDLSEEGGWKDNLKIIASSTLFTLVISKSLDHFLSPALDPTEQAKNLVETAKIIKESGFTQEEVAPLISNNEKLEKFSSVFYQRLDKDPNVIKLQTTLTNSENNEKLLNTTIEKKDFAGHITKKQSRTYKKFGTTILIISPLLVEIKRLKWRGKYNGTDISFIMKDNDFITDVHNQKVSFESGTSIQCDLEIKETIKIKNGFETIENHYTVIKVHKWFDGKRAKIDGKDYIAVE</sequence>
<proteinExistence type="predicted"/>
<organism evidence="1 2">
    <name type="scientific">Prevotella intermedia</name>
    <dbReference type="NCBI Taxonomy" id="28131"/>
    <lineage>
        <taxon>Bacteria</taxon>
        <taxon>Pseudomonadati</taxon>
        <taxon>Bacteroidota</taxon>
        <taxon>Bacteroidia</taxon>
        <taxon>Bacteroidales</taxon>
        <taxon>Prevotellaceae</taxon>
        <taxon>Prevotella</taxon>
    </lineage>
</organism>
<evidence type="ECO:0000313" key="2">
    <source>
        <dbReference type="Proteomes" id="UP000229323"/>
    </source>
</evidence>
<name>A0A2D3NAW7_PREIN</name>
<dbReference type="EMBL" id="CP024696">
    <property type="protein sequence ID" value="ATV52116.1"/>
    <property type="molecule type" value="Genomic_DNA"/>
</dbReference>
<dbReference type="AlphaFoldDB" id="A0A2D3NAW7"/>
<reference evidence="1 2" key="1">
    <citation type="submission" date="2017-11" db="EMBL/GenBank/DDBJ databases">
        <title>Genome sequencing of Prevotella intermedia KCOM 2033.</title>
        <authorList>
            <person name="Kook J.-K."/>
            <person name="Park S.-N."/>
            <person name="Lim Y.K."/>
        </authorList>
    </citation>
    <scope>NUCLEOTIDE SEQUENCE [LARGE SCALE GENOMIC DNA]</scope>
    <source>
        <strain evidence="1 2">KCOM 2033</strain>
    </source>
</reference>
<accession>A0A2D3NAW7</accession>
<gene>
    <name evidence="1" type="ORF">CTM50_03030</name>
</gene>
<evidence type="ECO:0000313" key="1">
    <source>
        <dbReference type="EMBL" id="ATV52116.1"/>
    </source>
</evidence>
<dbReference type="RefSeq" id="WP_100022687.1">
    <property type="nucleotide sequence ID" value="NZ_CP024696.1"/>
</dbReference>
<protein>
    <submittedName>
        <fullName evidence="1">Uncharacterized protein</fullName>
    </submittedName>
</protein>